<sequence>MEGGGGGGGGAIELRRRMAAQCLAFERQIADGRERTKAAASAFSAALLSARSLSNHTISQREKSNQLKDQLRKLEADFAQALSSHGRSETLQTSSAVQGSNKTKYDLTGQSITNAIATNDQLSCLVTDKRASRDEYANVISSQLEAIEALEAKTDAAGKKNLDEAFMWYKKFLGFQVVGGEGVKFVFSKIDIQNPDNEYSFCIKLNKDIYNLLQCTPFLKDSEELVKDLNCSNDLFKFVRIMRERFQAAAINGFLPASSLCPDTSSSITDSSPPALSIDTGRESTTTTSQSHSRSRAKNQDNPTKRGARPSNLLSSTRRSPRVADQILDALPTHDMTGSGRSWGSSDLMPLCGLLWGLK</sequence>
<keyword evidence="7 9" id="KW-0131">Cell cycle</keyword>
<dbReference type="GO" id="GO:0005634">
    <property type="term" value="C:nucleus"/>
    <property type="evidence" value="ECO:0007669"/>
    <property type="project" value="UniProtKB-SubCell"/>
</dbReference>
<feature type="compositionally biased region" description="Low complexity" evidence="11">
    <location>
        <begin position="283"/>
        <end position="292"/>
    </location>
</feature>
<evidence type="ECO:0000259" key="12">
    <source>
        <dbReference type="Pfam" id="PF08234"/>
    </source>
</evidence>
<reference evidence="13" key="2">
    <citation type="submission" date="2018-05" db="EMBL/GenBank/DDBJ databases">
        <title>OmerRS3 (Oryza meridionalis Reference Sequence Version 3).</title>
        <authorList>
            <person name="Zhang J."/>
            <person name="Kudrna D."/>
            <person name="Lee S."/>
            <person name="Talag J."/>
            <person name="Welchert J."/>
            <person name="Wing R.A."/>
        </authorList>
    </citation>
    <scope>NUCLEOTIDE SEQUENCE [LARGE SCALE GENOMIC DNA]</scope>
    <source>
        <strain evidence="13">cv. OR44</strain>
    </source>
</reference>
<keyword evidence="8 9" id="KW-0137">Centromere</keyword>
<evidence type="ECO:0000256" key="1">
    <source>
        <dbReference type="ARBA" id="ARBA00004584"/>
    </source>
</evidence>
<evidence type="ECO:0000256" key="2">
    <source>
        <dbReference type="ARBA" id="ARBA00006379"/>
    </source>
</evidence>
<feature type="coiled-coil region" evidence="10">
    <location>
        <begin position="57"/>
        <end position="84"/>
    </location>
</feature>
<feature type="compositionally biased region" description="Low complexity" evidence="11">
    <location>
        <begin position="265"/>
        <end position="274"/>
    </location>
</feature>
<dbReference type="HOGENOM" id="CLU_069238_0_0_1"/>
<keyword evidence="9" id="KW-0995">Kinetochore</keyword>
<dbReference type="Proteomes" id="UP000008021">
    <property type="component" value="Chromosome 1"/>
</dbReference>
<feature type="domain" description="Chromosome segregation protein Spc25 C-terminal" evidence="12">
    <location>
        <begin position="179"/>
        <end position="247"/>
    </location>
</feature>
<name>A0A0E0CDK5_9ORYZ</name>
<dbReference type="InterPro" id="IPR045143">
    <property type="entry name" value="Spc25"/>
</dbReference>
<accession>A0A0E0CDK5</accession>
<keyword evidence="3 9" id="KW-0158">Chromosome</keyword>
<evidence type="ECO:0000256" key="11">
    <source>
        <dbReference type="SAM" id="MobiDB-lite"/>
    </source>
</evidence>
<keyword evidence="5 9" id="KW-0498">Mitosis</keyword>
<dbReference type="CDD" id="cd23784">
    <property type="entry name" value="RWD_Spc25"/>
    <property type="match status" value="1"/>
</dbReference>
<evidence type="ECO:0000256" key="5">
    <source>
        <dbReference type="ARBA" id="ARBA00022776"/>
    </source>
</evidence>
<dbReference type="GO" id="GO:0031262">
    <property type="term" value="C:Ndc80 complex"/>
    <property type="evidence" value="ECO:0007669"/>
    <property type="project" value="InterPro"/>
</dbReference>
<evidence type="ECO:0000256" key="7">
    <source>
        <dbReference type="ARBA" id="ARBA00023306"/>
    </source>
</evidence>
<dbReference type="Gene3D" id="3.30.457.50">
    <property type="entry name" value="Chromosome segregation protein Spc25"/>
    <property type="match status" value="1"/>
</dbReference>
<comment type="similarity">
    <text evidence="2 9">Belongs to the SPC25 family.</text>
</comment>
<dbReference type="PANTHER" id="PTHR14281:SF0">
    <property type="entry name" value="KINETOCHORE PROTEIN SPC25"/>
    <property type="match status" value="1"/>
</dbReference>
<evidence type="ECO:0000256" key="9">
    <source>
        <dbReference type="RuleBase" id="RU367150"/>
    </source>
</evidence>
<dbReference type="Pfam" id="PF08234">
    <property type="entry name" value="Spindle_Spc25"/>
    <property type="match status" value="1"/>
</dbReference>
<dbReference type="InterPro" id="IPR013255">
    <property type="entry name" value="Spc25_C"/>
</dbReference>
<dbReference type="GO" id="GO:0051301">
    <property type="term" value="P:cell division"/>
    <property type="evidence" value="ECO:0007669"/>
    <property type="project" value="UniProtKB-UniRule"/>
</dbReference>
<dbReference type="Gramene" id="OMERI01G42320.1">
    <property type="protein sequence ID" value="OMERI01G42320.1"/>
    <property type="gene ID" value="OMERI01G42320"/>
</dbReference>
<dbReference type="STRING" id="40149.A0A0E0CDK5"/>
<reference evidence="13" key="1">
    <citation type="submission" date="2015-04" db="UniProtKB">
        <authorList>
            <consortium name="EnsemblPlants"/>
        </authorList>
    </citation>
    <scope>IDENTIFICATION</scope>
</reference>
<comment type="subcellular location">
    <subcellularLocation>
        <location evidence="1">Chromosome</location>
        <location evidence="1">Centromere</location>
    </subcellularLocation>
    <subcellularLocation>
        <location evidence="9">Nucleus</location>
    </subcellularLocation>
    <subcellularLocation>
        <location evidence="9">Chromosome</location>
        <location evidence="9">Centromere</location>
        <location evidence="9">Kinetochore</location>
    </subcellularLocation>
</comment>
<dbReference type="eggNOG" id="KOG4657">
    <property type="taxonomic scope" value="Eukaryota"/>
</dbReference>
<keyword evidence="6 10" id="KW-0175">Coiled coil</keyword>
<evidence type="ECO:0000313" key="14">
    <source>
        <dbReference type="Proteomes" id="UP000008021"/>
    </source>
</evidence>
<proteinExistence type="inferred from homology"/>
<feature type="region of interest" description="Disordered" evidence="11">
    <location>
        <begin position="265"/>
        <end position="320"/>
    </location>
</feature>
<dbReference type="EnsemblPlants" id="OMERI01G42320.1">
    <property type="protein sequence ID" value="OMERI01G42320.1"/>
    <property type="gene ID" value="OMERI01G42320"/>
</dbReference>
<organism evidence="13">
    <name type="scientific">Oryza meridionalis</name>
    <dbReference type="NCBI Taxonomy" id="40149"/>
    <lineage>
        <taxon>Eukaryota</taxon>
        <taxon>Viridiplantae</taxon>
        <taxon>Streptophyta</taxon>
        <taxon>Embryophyta</taxon>
        <taxon>Tracheophyta</taxon>
        <taxon>Spermatophyta</taxon>
        <taxon>Magnoliopsida</taxon>
        <taxon>Liliopsida</taxon>
        <taxon>Poales</taxon>
        <taxon>Poaceae</taxon>
        <taxon>BOP clade</taxon>
        <taxon>Oryzoideae</taxon>
        <taxon>Oryzeae</taxon>
        <taxon>Oryzinae</taxon>
        <taxon>Oryza</taxon>
    </lineage>
</organism>
<dbReference type="PANTHER" id="PTHR14281">
    <property type="entry name" value="KINETOCHORE PROTEIN SPC25-RELATED"/>
    <property type="match status" value="1"/>
</dbReference>
<evidence type="ECO:0000256" key="10">
    <source>
        <dbReference type="SAM" id="Coils"/>
    </source>
</evidence>
<protein>
    <recommendedName>
        <fullName evidence="9">Kinetochore protein SPC25</fullName>
    </recommendedName>
</protein>
<evidence type="ECO:0000256" key="4">
    <source>
        <dbReference type="ARBA" id="ARBA00022618"/>
    </source>
</evidence>
<evidence type="ECO:0000256" key="8">
    <source>
        <dbReference type="ARBA" id="ARBA00023328"/>
    </source>
</evidence>
<keyword evidence="14" id="KW-1185">Reference proteome</keyword>
<dbReference type="AlphaFoldDB" id="A0A0E0CDK5"/>
<evidence type="ECO:0000256" key="3">
    <source>
        <dbReference type="ARBA" id="ARBA00022454"/>
    </source>
</evidence>
<evidence type="ECO:0000256" key="6">
    <source>
        <dbReference type="ARBA" id="ARBA00023054"/>
    </source>
</evidence>
<dbReference type="FunFam" id="3.30.457.50:FF:000001">
    <property type="entry name" value="Probable kinetochore protein spc25"/>
    <property type="match status" value="1"/>
</dbReference>
<dbReference type="GO" id="GO:0007059">
    <property type="term" value="P:chromosome segregation"/>
    <property type="evidence" value="ECO:0007669"/>
    <property type="project" value="InterPro"/>
</dbReference>
<comment type="function">
    <text evidence="9">Acts as a component of the essential kinetochore-associated NDC80 complex, which is required for chromosome segregation and spindle checkpoint activity.</text>
</comment>
<keyword evidence="9" id="KW-0539">Nucleus</keyword>
<evidence type="ECO:0000313" key="13">
    <source>
        <dbReference type="EnsemblPlants" id="OMERI01G42320.1"/>
    </source>
</evidence>
<comment type="subunit">
    <text evidence="9">Component of the NDC80 complex.</text>
</comment>
<keyword evidence="4 9" id="KW-0132">Cell division</keyword>